<dbReference type="AlphaFoldDB" id="A0AAE1BAU8"/>
<feature type="compositionally biased region" description="Acidic residues" evidence="1">
    <location>
        <begin position="207"/>
        <end position="219"/>
    </location>
</feature>
<sequence length="551" mass="61156">MAQKIVVLCLGALIVSMATGAPVSTSDDQAVNAADSAVDIAKRADERIVYGNHQNADRVVNKRFDLSDDSLIPDLPAKGEVDEGSEVIVHKETSVEKDLADRADAARRDFEDQDKISDAMEAAMESVDDAEKDMESDKASGPEPVQSEQTSREDSDASSSSMAGENDEDVKSGETDEDADIKDLLQVTGKGQEEGETAEQAAGVESSGDEAGQEGDGGIEVEQYPQASASDVDSEGAAPEAETGMGLDTQPEDNSQMSDFWRQMYQYMNAYPANPRLPFDPYRGRRSLASKRAGSRRIKRDLLDDVEYDPAWLRYLYSATDDGIDTPSEDRFDSPTSSVLDMGDSLISDQDDYVPLTDSDAEDLYNELEEYLRWELQRRTGIENLREALGLAPREEDIAQQEAGNRGVFYGEQPESGDNRVDESSLLNSQLYPYGSEYPSDGPYYNAAKRSDPGRDVYELPVGDMDKRYFFPFADEPGTHWGAFVPEKRELVEAGDERSAFLDDPYLDDYQSLSKRDYDEAIQRLQRLAMALSDNRGPYYTELVQDQPYKK</sequence>
<feature type="chain" id="PRO_5042193475" evidence="2">
    <location>
        <begin position="21"/>
        <end position="551"/>
    </location>
</feature>
<proteinExistence type="predicted"/>
<accession>A0AAE1BAU8</accession>
<dbReference type="Proteomes" id="UP001283361">
    <property type="component" value="Unassembled WGS sequence"/>
</dbReference>
<comment type="caution">
    <text evidence="3">The sequence shown here is derived from an EMBL/GenBank/DDBJ whole genome shotgun (WGS) entry which is preliminary data.</text>
</comment>
<feature type="signal peptide" evidence="2">
    <location>
        <begin position="1"/>
        <end position="20"/>
    </location>
</feature>
<protein>
    <submittedName>
        <fullName evidence="3">Uncharacterized protein</fullName>
    </submittedName>
</protein>
<organism evidence="3 4">
    <name type="scientific">Elysia crispata</name>
    <name type="common">lettuce slug</name>
    <dbReference type="NCBI Taxonomy" id="231223"/>
    <lineage>
        <taxon>Eukaryota</taxon>
        <taxon>Metazoa</taxon>
        <taxon>Spiralia</taxon>
        <taxon>Lophotrochozoa</taxon>
        <taxon>Mollusca</taxon>
        <taxon>Gastropoda</taxon>
        <taxon>Heterobranchia</taxon>
        <taxon>Euthyneura</taxon>
        <taxon>Panpulmonata</taxon>
        <taxon>Sacoglossa</taxon>
        <taxon>Placobranchoidea</taxon>
        <taxon>Plakobranchidae</taxon>
        <taxon>Elysia</taxon>
    </lineage>
</organism>
<feature type="region of interest" description="Disordered" evidence="1">
    <location>
        <begin position="124"/>
        <end position="255"/>
    </location>
</feature>
<reference evidence="3" key="1">
    <citation type="journal article" date="2023" name="G3 (Bethesda)">
        <title>A reference genome for the long-term kleptoplast-retaining sea slug Elysia crispata morphotype clarki.</title>
        <authorList>
            <person name="Eastman K.E."/>
            <person name="Pendleton A.L."/>
            <person name="Shaikh M.A."/>
            <person name="Suttiyut T."/>
            <person name="Ogas R."/>
            <person name="Tomko P."/>
            <person name="Gavelis G."/>
            <person name="Widhalm J.R."/>
            <person name="Wisecaver J.H."/>
        </authorList>
    </citation>
    <scope>NUCLEOTIDE SEQUENCE</scope>
    <source>
        <strain evidence="3">ECLA1</strain>
    </source>
</reference>
<evidence type="ECO:0000256" key="2">
    <source>
        <dbReference type="SAM" id="SignalP"/>
    </source>
</evidence>
<gene>
    <name evidence="3" type="ORF">RRG08_012262</name>
</gene>
<evidence type="ECO:0000256" key="1">
    <source>
        <dbReference type="SAM" id="MobiDB-lite"/>
    </source>
</evidence>
<evidence type="ECO:0000313" key="4">
    <source>
        <dbReference type="Proteomes" id="UP001283361"/>
    </source>
</evidence>
<keyword evidence="4" id="KW-1185">Reference proteome</keyword>
<feature type="region of interest" description="Disordered" evidence="1">
    <location>
        <begin position="325"/>
        <end position="345"/>
    </location>
</feature>
<keyword evidence="2" id="KW-0732">Signal</keyword>
<dbReference type="EMBL" id="JAWDGP010000216">
    <property type="protein sequence ID" value="KAK3802747.1"/>
    <property type="molecule type" value="Genomic_DNA"/>
</dbReference>
<evidence type="ECO:0000313" key="3">
    <source>
        <dbReference type="EMBL" id="KAK3802747.1"/>
    </source>
</evidence>
<name>A0AAE1BAU8_9GAST</name>